<feature type="transmembrane region" description="Helical" evidence="1">
    <location>
        <begin position="52"/>
        <end position="69"/>
    </location>
</feature>
<dbReference type="EMBL" id="CZRL01000106">
    <property type="protein sequence ID" value="CUS54886.1"/>
    <property type="molecule type" value="Genomic_DNA"/>
</dbReference>
<dbReference type="AlphaFoldDB" id="A0A170PSC5"/>
<dbReference type="GO" id="GO:0022857">
    <property type="term" value="F:transmembrane transporter activity"/>
    <property type="evidence" value="ECO:0007669"/>
    <property type="project" value="InterPro"/>
</dbReference>
<dbReference type="Gene3D" id="1.20.1250.20">
    <property type="entry name" value="MFS general substrate transporter like domains"/>
    <property type="match status" value="1"/>
</dbReference>
<keyword evidence="1" id="KW-0472">Membrane</keyword>
<dbReference type="InterPro" id="IPR011701">
    <property type="entry name" value="MFS"/>
</dbReference>
<dbReference type="InterPro" id="IPR036259">
    <property type="entry name" value="MFS_trans_sf"/>
</dbReference>
<feature type="transmembrane region" description="Helical" evidence="1">
    <location>
        <begin position="12"/>
        <end position="32"/>
    </location>
</feature>
<organism evidence="2">
    <name type="scientific">hydrothermal vent metagenome</name>
    <dbReference type="NCBI Taxonomy" id="652676"/>
    <lineage>
        <taxon>unclassified sequences</taxon>
        <taxon>metagenomes</taxon>
        <taxon>ecological metagenomes</taxon>
    </lineage>
</organism>
<proteinExistence type="predicted"/>
<accession>A0A170PSC5</accession>
<feature type="transmembrane region" description="Helical" evidence="1">
    <location>
        <begin position="349"/>
        <end position="372"/>
    </location>
</feature>
<feature type="transmembrane region" description="Helical" evidence="1">
    <location>
        <begin position="134"/>
        <end position="155"/>
    </location>
</feature>
<keyword evidence="1" id="KW-1133">Transmembrane helix</keyword>
<feature type="transmembrane region" description="Helical" evidence="1">
    <location>
        <begin position="271"/>
        <end position="289"/>
    </location>
</feature>
<name>A0A170PSC5_9ZZZZ</name>
<feature type="transmembrane region" description="Helical" evidence="1">
    <location>
        <begin position="236"/>
        <end position="259"/>
    </location>
</feature>
<gene>
    <name evidence="2" type="ORF">MGWOODY_XGa1876</name>
</gene>
<dbReference type="SUPFAM" id="SSF103473">
    <property type="entry name" value="MFS general substrate transporter"/>
    <property type="match status" value="1"/>
</dbReference>
<sequence length="405" mass="44793">MYLSKFRGRPEFLLLITAVAVPLSFATWQALLNNFAIERAAFGGAEMGILQSLREVPGFLAFLVVFLLFLCREQTIAYVSLLLLGVGTLVTGWFPSVVGLYVTTVVMSLGYHYFETVHSSLCLQWIDKDKAPELLGRVIAVGAFSSIVVYGFIWITFELLGIDFSLVYFLGGCATVVIGLVCWLLFQQFPVKVKQNRQMVLRRRYWLYYALTFLSGARRQIFIVFAGFLMVEKFGFDVAMISILFLVNAVLNMLFAARLGRLIGNIGERRILIFEYVGLTIVFTAYAFVSNAAIAAGLYIIDHFFFALAIAIRTYFQKIADPADIAATAGVGFTINHIAAVVLPALLGFLWLISPSAVFLVGSALAVLSMLLSFNVPENPCPGNEVVHGRWGSATDPTMDTARQN</sequence>
<dbReference type="Pfam" id="PF07690">
    <property type="entry name" value="MFS_1"/>
    <property type="match status" value="1"/>
</dbReference>
<feature type="transmembrane region" description="Helical" evidence="1">
    <location>
        <begin position="206"/>
        <end position="230"/>
    </location>
</feature>
<feature type="transmembrane region" description="Helical" evidence="1">
    <location>
        <begin position="295"/>
        <end position="316"/>
    </location>
</feature>
<reference evidence="2" key="1">
    <citation type="submission" date="2015-10" db="EMBL/GenBank/DDBJ databases">
        <authorList>
            <person name="Gilbert D.G."/>
        </authorList>
    </citation>
    <scope>NUCLEOTIDE SEQUENCE</scope>
</reference>
<evidence type="ECO:0000313" key="2">
    <source>
        <dbReference type="EMBL" id="CUS54886.1"/>
    </source>
</evidence>
<protein>
    <submittedName>
        <fullName evidence="2">Permease of the major facilitator superfamily</fullName>
    </submittedName>
</protein>
<feature type="transmembrane region" description="Helical" evidence="1">
    <location>
        <begin position="167"/>
        <end position="186"/>
    </location>
</feature>
<feature type="transmembrane region" description="Helical" evidence="1">
    <location>
        <begin position="76"/>
        <end position="94"/>
    </location>
</feature>
<keyword evidence="1" id="KW-0812">Transmembrane</keyword>
<evidence type="ECO:0000256" key="1">
    <source>
        <dbReference type="SAM" id="Phobius"/>
    </source>
</evidence>
<feature type="transmembrane region" description="Helical" evidence="1">
    <location>
        <begin position="100"/>
        <end position="122"/>
    </location>
</feature>
<feature type="transmembrane region" description="Helical" evidence="1">
    <location>
        <begin position="323"/>
        <end position="343"/>
    </location>
</feature>